<dbReference type="OrthoDB" id="9814284at2"/>
<dbReference type="Pfam" id="PF04328">
    <property type="entry name" value="Sel_put"/>
    <property type="match status" value="1"/>
</dbReference>
<dbReference type="KEGG" id="pchi:PC41400_04740"/>
<dbReference type="RefSeq" id="WP_042234145.1">
    <property type="nucleotide sequence ID" value="NZ_CP026520.1"/>
</dbReference>
<accession>A0A410WRV1</accession>
<gene>
    <name evidence="1" type="ORF">M5X16_23980</name>
    <name evidence="2" type="ORF">PC41400_04740</name>
</gene>
<reference evidence="1 4" key="2">
    <citation type="submission" date="2022-05" db="EMBL/GenBank/DDBJ databases">
        <title>Genome Sequencing of Bee-Associated Microbes.</title>
        <authorList>
            <person name="Dunlap C."/>
        </authorList>
    </citation>
    <scope>NUCLEOTIDE SEQUENCE [LARGE SCALE GENOMIC DNA]</scope>
    <source>
        <strain evidence="1 4">NRRL B-23120</strain>
    </source>
</reference>
<dbReference type="AlphaFoldDB" id="A0A410WRV1"/>
<dbReference type="PANTHER" id="PTHR38453:SF1">
    <property type="entry name" value="CYTOPLASMIC PROTEIN"/>
    <property type="match status" value="1"/>
</dbReference>
<protein>
    <submittedName>
        <fullName evidence="2">Putative selenoprotein</fullName>
    </submittedName>
    <submittedName>
        <fullName evidence="1">YbdD/YjiX family protein</fullName>
    </submittedName>
</protein>
<dbReference type="EMBL" id="JAMDMJ010000035">
    <property type="protein sequence ID" value="MCY9598820.1"/>
    <property type="molecule type" value="Genomic_DNA"/>
</dbReference>
<dbReference type="GeneID" id="95374119"/>
<dbReference type="Proteomes" id="UP001527202">
    <property type="component" value="Unassembled WGS sequence"/>
</dbReference>
<proteinExistence type="predicted"/>
<evidence type="ECO:0000313" key="2">
    <source>
        <dbReference type="EMBL" id="QAV17027.1"/>
    </source>
</evidence>
<dbReference type="Proteomes" id="UP000288943">
    <property type="component" value="Chromosome"/>
</dbReference>
<evidence type="ECO:0000313" key="1">
    <source>
        <dbReference type="EMBL" id="MCY9598820.1"/>
    </source>
</evidence>
<dbReference type="InterPro" id="IPR007423">
    <property type="entry name" value="Sel_put"/>
</dbReference>
<keyword evidence="4" id="KW-1185">Reference proteome</keyword>
<evidence type="ECO:0000313" key="4">
    <source>
        <dbReference type="Proteomes" id="UP001527202"/>
    </source>
</evidence>
<dbReference type="PANTHER" id="PTHR38453">
    <property type="entry name" value="CYTOPLASMIC PROTEIN-RELATED"/>
    <property type="match status" value="1"/>
</dbReference>
<sequence>MFKRLKLIWSYRNQFIHLMVGVPHYETYVAHMKSAHKDQPVLSRAEFFRQAQDNRYDAKDGKISRCC</sequence>
<organism evidence="2 3">
    <name type="scientific">Paenibacillus chitinolyticus</name>
    <dbReference type="NCBI Taxonomy" id="79263"/>
    <lineage>
        <taxon>Bacteria</taxon>
        <taxon>Bacillati</taxon>
        <taxon>Bacillota</taxon>
        <taxon>Bacilli</taxon>
        <taxon>Bacillales</taxon>
        <taxon>Paenibacillaceae</taxon>
        <taxon>Paenibacillus</taxon>
    </lineage>
</organism>
<reference evidence="2 3" key="1">
    <citation type="submission" date="2018-01" db="EMBL/GenBank/DDBJ databases">
        <title>The whole genome sequencing and assembly of Paenibacillus chitinolyticus KCCM 41400 strain.</title>
        <authorList>
            <person name="Kim J.-Y."/>
            <person name="Park M.-K."/>
            <person name="Lee Y.-J."/>
            <person name="Yi H."/>
            <person name="Bahn Y.-S."/>
            <person name="Kim J.F."/>
            <person name="Lee D.-W."/>
        </authorList>
    </citation>
    <scope>NUCLEOTIDE SEQUENCE [LARGE SCALE GENOMIC DNA]</scope>
    <source>
        <strain evidence="2 3">KCCM 41400</strain>
    </source>
</reference>
<name>A0A410WRV1_9BACL</name>
<evidence type="ECO:0000313" key="3">
    <source>
        <dbReference type="Proteomes" id="UP000288943"/>
    </source>
</evidence>
<dbReference type="EMBL" id="CP026520">
    <property type="protein sequence ID" value="QAV17027.1"/>
    <property type="molecule type" value="Genomic_DNA"/>
</dbReference>